<dbReference type="AlphaFoldDB" id="A0A178JF53"/>
<dbReference type="SUPFAM" id="SSF55729">
    <property type="entry name" value="Acyl-CoA N-acyltransferases (Nat)"/>
    <property type="match status" value="1"/>
</dbReference>
<evidence type="ECO:0000313" key="4">
    <source>
        <dbReference type="Proteomes" id="UP000094761"/>
    </source>
</evidence>
<keyword evidence="5" id="KW-1185">Reference proteome</keyword>
<dbReference type="CDD" id="cd04301">
    <property type="entry name" value="NAT_SF"/>
    <property type="match status" value="1"/>
</dbReference>
<dbReference type="PANTHER" id="PTHR37103:SF1">
    <property type="entry name" value="DUF6602 DOMAIN-CONTAINING PROTEIN"/>
    <property type="match status" value="1"/>
</dbReference>
<evidence type="ECO:0000313" key="5">
    <source>
        <dbReference type="Proteomes" id="UP001150001"/>
    </source>
</evidence>
<sequence length="141" mass="16474">MQLVFNPASDARYAESLTLENMSAYYQSRGIEWDHQRFLESWEELDNFEICVDEERVGLVRFSYDQGETTYLRDFQLEPQFQGRGYGSKSISLIKQHARERACSKIILRVFVENPAVQLYQAHGFSKSSENNGLMEMVCRL</sequence>
<gene>
    <name evidence="3" type="ORF">AZ468_03475</name>
    <name evidence="2" type="ORF">OPW20_00145</name>
</gene>
<dbReference type="Proteomes" id="UP001150001">
    <property type="component" value="Unassembled WGS sequence"/>
</dbReference>
<dbReference type="EMBL" id="LUAX01000001">
    <property type="protein sequence ID" value="OAN00198.1"/>
    <property type="molecule type" value="Genomic_DNA"/>
</dbReference>
<dbReference type="PROSITE" id="PS51186">
    <property type="entry name" value="GNAT"/>
    <property type="match status" value="1"/>
</dbReference>
<dbReference type="Pfam" id="PF00583">
    <property type="entry name" value="Acetyltransf_1"/>
    <property type="match status" value="1"/>
</dbReference>
<dbReference type="Proteomes" id="UP000094761">
    <property type="component" value="Unassembled WGS sequence"/>
</dbReference>
<dbReference type="EMBL" id="JAPFIT010000003">
    <property type="protein sequence ID" value="MDC5738454.1"/>
    <property type="molecule type" value="Genomic_DNA"/>
</dbReference>
<reference evidence="2" key="2">
    <citation type="submission" date="2022-11" db="EMBL/GenBank/DDBJ databases">
        <title>Role of the vibriolysin VemA secreted by the emergent pathogen Vibrio europaeus in the colonization of Manila clam mucus.</title>
        <authorList>
            <person name="Martinez C."/>
            <person name="Rodriguez S."/>
            <person name="Vences A."/>
            <person name="Barja J.L."/>
            <person name="Toranzo A.E."/>
            <person name="Dubert J."/>
        </authorList>
    </citation>
    <scope>NUCLEOTIDE SEQUENCE</scope>
    <source>
        <strain evidence="2">3454</strain>
    </source>
</reference>
<dbReference type="RefSeq" id="WP_069666145.1">
    <property type="nucleotide sequence ID" value="NZ_JAPFIM010000017.1"/>
</dbReference>
<accession>A0A178JF53</accession>
<organism evidence="3 4">
    <name type="scientific">Vibrio europaeus</name>
    <dbReference type="NCBI Taxonomy" id="300876"/>
    <lineage>
        <taxon>Bacteria</taxon>
        <taxon>Pseudomonadati</taxon>
        <taxon>Pseudomonadota</taxon>
        <taxon>Gammaproteobacteria</taxon>
        <taxon>Vibrionales</taxon>
        <taxon>Vibrionaceae</taxon>
        <taxon>Vibrio</taxon>
        <taxon>Vibrio oreintalis group</taxon>
    </lineage>
</organism>
<evidence type="ECO:0000313" key="3">
    <source>
        <dbReference type="EMBL" id="OAN00198.1"/>
    </source>
</evidence>
<evidence type="ECO:0000313" key="2">
    <source>
        <dbReference type="EMBL" id="MDC5738454.1"/>
    </source>
</evidence>
<comment type="caution">
    <text evidence="3">The sequence shown here is derived from an EMBL/GenBank/DDBJ whole genome shotgun (WGS) entry which is preliminary data.</text>
</comment>
<keyword evidence="3" id="KW-0808">Transferase</keyword>
<proteinExistence type="predicted"/>
<name>A0A178JF53_9VIBR</name>
<dbReference type="GeneID" id="78074742"/>
<dbReference type="PANTHER" id="PTHR37103">
    <property type="entry name" value="PUTATIVE-RELATED"/>
    <property type="match status" value="1"/>
</dbReference>
<dbReference type="InterPro" id="IPR016181">
    <property type="entry name" value="Acyl_CoA_acyltransferase"/>
</dbReference>
<dbReference type="GO" id="GO:0016747">
    <property type="term" value="F:acyltransferase activity, transferring groups other than amino-acyl groups"/>
    <property type="evidence" value="ECO:0007669"/>
    <property type="project" value="InterPro"/>
</dbReference>
<dbReference type="InterPro" id="IPR000182">
    <property type="entry name" value="GNAT_dom"/>
</dbReference>
<feature type="domain" description="N-acetyltransferase" evidence="1">
    <location>
        <begin position="3"/>
        <end position="141"/>
    </location>
</feature>
<evidence type="ECO:0000259" key="1">
    <source>
        <dbReference type="PROSITE" id="PS51186"/>
    </source>
</evidence>
<dbReference type="Gene3D" id="3.40.630.30">
    <property type="match status" value="1"/>
</dbReference>
<protein>
    <submittedName>
        <fullName evidence="3">GCN5 family acetyltransferase</fullName>
    </submittedName>
    <submittedName>
        <fullName evidence="2">GNAT family N-acetyltransferase</fullName>
    </submittedName>
</protein>
<dbReference type="OrthoDB" id="6871659at2"/>
<reference evidence="3 4" key="1">
    <citation type="submission" date="2016-03" db="EMBL/GenBank/DDBJ databases">
        <title>Draft genome sequence of the Vibrio tubiashii subs. europaeus.</title>
        <authorList>
            <person name="Spinard E."/>
            <person name="Dubert J."/>
            <person name="Nelson D.R."/>
            <person name="Barja J.L."/>
        </authorList>
    </citation>
    <scope>NUCLEOTIDE SEQUENCE [LARGE SCALE GENOMIC DNA]</scope>
    <source>
        <strain evidence="4">PP-638</strain>
        <strain evidence="3">PP2-638</strain>
    </source>
</reference>